<dbReference type="SUPFAM" id="SSF54637">
    <property type="entry name" value="Thioesterase/thiol ester dehydrase-isomerase"/>
    <property type="match status" value="1"/>
</dbReference>
<proteinExistence type="predicted"/>
<accession>A0ABW5KMU2</accession>
<comment type="caution">
    <text evidence="2">The sequence shown here is derived from an EMBL/GenBank/DDBJ whole genome shotgun (WGS) entry which is preliminary data.</text>
</comment>
<dbReference type="Pfam" id="PF22818">
    <property type="entry name" value="ApeI-like"/>
    <property type="match status" value="1"/>
</dbReference>
<keyword evidence="3" id="KW-1185">Reference proteome</keyword>
<organism evidence="2 3">
    <name type="scientific">Sphingobacterium suaedae</name>
    <dbReference type="NCBI Taxonomy" id="1686402"/>
    <lineage>
        <taxon>Bacteria</taxon>
        <taxon>Pseudomonadati</taxon>
        <taxon>Bacteroidota</taxon>
        <taxon>Sphingobacteriia</taxon>
        <taxon>Sphingobacteriales</taxon>
        <taxon>Sphingobacteriaceae</taxon>
        <taxon>Sphingobacterium</taxon>
    </lineage>
</organism>
<reference evidence="3" key="1">
    <citation type="journal article" date="2019" name="Int. J. Syst. Evol. Microbiol.">
        <title>The Global Catalogue of Microorganisms (GCM) 10K type strain sequencing project: providing services to taxonomists for standard genome sequencing and annotation.</title>
        <authorList>
            <consortium name="The Broad Institute Genomics Platform"/>
            <consortium name="The Broad Institute Genome Sequencing Center for Infectious Disease"/>
            <person name="Wu L."/>
            <person name="Ma J."/>
        </authorList>
    </citation>
    <scope>NUCLEOTIDE SEQUENCE [LARGE SCALE GENOMIC DNA]</scope>
    <source>
        <strain evidence="3">KCTC 42662</strain>
    </source>
</reference>
<dbReference type="InterPro" id="IPR029069">
    <property type="entry name" value="HotDog_dom_sf"/>
</dbReference>
<dbReference type="RefSeq" id="WP_380906467.1">
    <property type="nucleotide sequence ID" value="NZ_JBHUEG010000018.1"/>
</dbReference>
<name>A0ABW5KMU2_9SPHI</name>
<evidence type="ECO:0000313" key="2">
    <source>
        <dbReference type="EMBL" id="MFD2550057.1"/>
    </source>
</evidence>
<evidence type="ECO:0000313" key="3">
    <source>
        <dbReference type="Proteomes" id="UP001597545"/>
    </source>
</evidence>
<gene>
    <name evidence="2" type="ORF">ACFSR5_20590</name>
</gene>
<dbReference type="EMBL" id="JBHULR010000021">
    <property type="protein sequence ID" value="MFD2550057.1"/>
    <property type="molecule type" value="Genomic_DNA"/>
</dbReference>
<protein>
    <recommendedName>
        <fullName evidence="1">ApeI dehydratase-like domain-containing protein</fullName>
    </recommendedName>
</protein>
<dbReference type="Gene3D" id="3.10.129.10">
    <property type="entry name" value="Hotdog Thioesterase"/>
    <property type="match status" value="1"/>
</dbReference>
<dbReference type="InterPro" id="IPR054545">
    <property type="entry name" value="ApeI-like"/>
</dbReference>
<dbReference type="Proteomes" id="UP001597545">
    <property type="component" value="Unassembled WGS sequence"/>
</dbReference>
<sequence length="125" mass="14306">MSILTDFYHIEQFQEVSDSKYMVAIRLNPEHEIFEGHFPGNPVTPGVCMMQIVKDVSEQITRRRLFLTRSTNVKFMALINPLENPDIVLDIELSYEDGELVKVKNVSSFGGTIALKLTNVYKIIK</sequence>
<feature type="domain" description="ApeI dehydratase-like" evidence="1">
    <location>
        <begin position="16"/>
        <end position="92"/>
    </location>
</feature>
<evidence type="ECO:0000259" key="1">
    <source>
        <dbReference type="Pfam" id="PF22818"/>
    </source>
</evidence>